<keyword evidence="1" id="KW-1133">Transmembrane helix</keyword>
<evidence type="ECO:0000256" key="1">
    <source>
        <dbReference type="SAM" id="Phobius"/>
    </source>
</evidence>
<keyword evidence="1" id="KW-0472">Membrane</keyword>
<accession>A0AAW5YWB4</accession>
<feature type="transmembrane region" description="Helical" evidence="1">
    <location>
        <begin position="51"/>
        <end position="77"/>
    </location>
</feature>
<dbReference type="AlphaFoldDB" id="A0AAW5YWB4"/>
<organism evidence="2 3">
    <name type="scientific">Lactobacillus delbrueckii</name>
    <dbReference type="NCBI Taxonomy" id="1584"/>
    <lineage>
        <taxon>Bacteria</taxon>
        <taxon>Bacillati</taxon>
        <taxon>Bacillota</taxon>
        <taxon>Bacilli</taxon>
        <taxon>Lactobacillales</taxon>
        <taxon>Lactobacillaceae</taxon>
        <taxon>Lactobacillus</taxon>
    </lineage>
</organism>
<feature type="transmembrane region" description="Helical" evidence="1">
    <location>
        <begin position="251"/>
        <end position="272"/>
    </location>
</feature>
<feature type="transmembrane region" description="Helical" evidence="1">
    <location>
        <begin position="20"/>
        <end position="39"/>
    </location>
</feature>
<comment type="caution">
    <text evidence="2">The sequence shown here is derived from an EMBL/GenBank/DDBJ whole genome shotgun (WGS) entry which is preliminary data.</text>
</comment>
<protein>
    <submittedName>
        <fullName evidence="2">ABC transporter permease</fullName>
    </submittedName>
</protein>
<evidence type="ECO:0000313" key="3">
    <source>
        <dbReference type="Proteomes" id="UP001210502"/>
    </source>
</evidence>
<name>A0AAW5YWB4_9LACO</name>
<proteinExistence type="predicted"/>
<gene>
    <name evidence="2" type="ORF">PF586_02845</name>
</gene>
<keyword evidence="1" id="KW-0812">Transmembrane</keyword>
<dbReference type="RefSeq" id="WP_271024236.1">
    <property type="nucleotide sequence ID" value="NZ_JAQIEY010000005.1"/>
</dbReference>
<feature type="transmembrane region" description="Helical" evidence="1">
    <location>
        <begin position="148"/>
        <end position="173"/>
    </location>
</feature>
<feature type="transmembrane region" description="Helical" evidence="1">
    <location>
        <begin position="98"/>
        <end position="128"/>
    </location>
</feature>
<reference evidence="2" key="1">
    <citation type="submission" date="2023-01" db="EMBL/GenBank/DDBJ databases">
        <title>Sequencing of the bacterial strains from artisanal fermented milk Matsoni.</title>
        <authorList>
            <person name="Rozman V."/>
            <person name="Accetto T."/>
            <person name="Bogovic Matijasic B."/>
        </authorList>
    </citation>
    <scope>NUCLEOTIDE SEQUENCE</scope>
    <source>
        <strain evidence="2">Lbl333</strain>
    </source>
</reference>
<dbReference type="EMBL" id="JAQIEY010000005">
    <property type="protein sequence ID" value="MDA3767428.1"/>
    <property type="molecule type" value="Genomic_DNA"/>
</dbReference>
<dbReference type="Proteomes" id="UP001210502">
    <property type="component" value="Unassembled WGS sequence"/>
</dbReference>
<feature type="transmembrane region" description="Helical" evidence="1">
    <location>
        <begin position="193"/>
        <end position="218"/>
    </location>
</feature>
<evidence type="ECO:0000313" key="2">
    <source>
        <dbReference type="EMBL" id="MDA3767428.1"/>
    </source>
</evidence>
<sequence>MIGFKQTFAAMFKEKSRTTWLSLGIEAIFILLISLYFGIRYGFGSFSDSAGIGIGIAATVIFCVGIWYQIDVIMAAYRVNRSQTWRQVPVTAGNFLTANVLTGLVTAVIFALANLLIFVITLLPFIFGGEMRIDSQAVATFQPYVSSIINWLLYMTLFALVSFAGGICSWLLITESASVLGDFLPLKGRTSKFAKAVILLALLALLSWGSNSILGAVIRMVSNFGFDFNFVIDNTGLHTYQTDLGLPVISWLYMLAELVYVAILWAAEYFVFKKGVEAKK</sequence>